<reference evidence="4 5" key="1">
    <citation type="submission" date="2011-09" db="EMBL/GenBank/DDBJ databases">
        <title>The permanent draft genome of Caldithrix abyssi DSM 13497.</title>
        <authorList>
            <consortium name="US DOE Joint Genome Institute (JGI-PGF)"/>
            <person name="Lucas S."/>
            <person name="Han J."/>
            <person name="Lapidus A."/>
            <person name="Bruce D."/>
            <person name="Goodwin L."/>
            <person name="Pitluck S."/>
            <person name="Peters L."/>
            <person name="Kyrpides N."/>
            <person name="Mavromatis K."/>
            <person name="Ivanova N."/>
            <person name="Mikhailova N."/>
            <person name="Chertkov O."/>
            <person name="Detter J.C."/>
            <person name="Tapia R."/>
            <person name="Han C."/>
            <person name="Land M."/>
            <person name="Hauser L."/>
            <person name="Markowitz V."/>
            <person name="Cheng J.-F."/>
            <person name="Hugenholtz P."/>
            <person name="Woyke T."/>
            <person name="Wu D."/>
            <person name="Spring S."/>
            <person name="Brambilla E."/>
            <person name="Klenk H.-P."/>
            <person name="Eisen J.A."/>
        </authorList>
    </citation>
    <scope>NUCLEOTIDE SEQUENCE [LARGE SCALE GENOMIC DNA]</scope>
    <source>
        <strain evidence="4 5">DSM 13497</strain>
    </source>
</reference>
<dbReference type="InterPro" id="IPR013830">
    <property type="entry name" value="SGNH_hydro"/>
</dbReference>
<dbReference type="HOGENOM" id="CLU_051989_4_0_0"/>
<dbReference type="Proteomes" id="UP000183868">
    <property type="component" value="Chromosome"/>
</dbReference>
<reference evidence="3 6" key="2">
    <citation type="submission" date="2016-11" db="EMBL/GenBank/DDBJ databases">
        <title>Genomic analysis of Caldithrix abyssi and proposal of a novel bacterial phylum Caldithrichaeota.</title>
        <authorList>
            <person name="Kublanov I."/>
            <person name="Sigalova O."/>
            <person name="Gavrilov S."/>
            <person name="Lebedinsky A."/>
            <person name="Ivanova N."/>
            <person name="Daum C."/>
            <person name="Reddy T."/>
            <person name="Klenk H.P."/>
            <person name="Goker M."/>
            <person name="Reva O."/>
            <person name="Miroshnichenko M."/>
            <person name="Kyprides N."/>
            <person name="Woyke T."/>
            <person name="Gelfand M."/>
        </authorList>
    </citation>
    <scope>NUCLEOTIDE SEQUENCE [LARGE SCALE GENOMIC DNA]</scope>
    <source>
        <strain evidence="3 6">LF13</strain>
    </source>
</reference>
<evidence type="ECO:0000313" key="6">
    <source>
        <dbReference type="Proteomes" id="UP000183868"/>
    </source>
</evidence>
<feature type="chain" id="PRO_5010497879" evidence="1">
    <location>
        <begin position="23"/>
        <end position="227"/>
    </location>
</feature>
<dbReference type="EMBL" id="CP018099">
    <property type="protein sequence ID" value="APF18724.1"/>
    <property type="molecule type" value="Genomic_DNA"/>
</dbReference>
<dbReference type="STRING" id="880073.Cabys_1975"/>
<dbReference type="Proteomes" id="UP000004671">
    <property type="component" value="Chromosome"/>
</dbReference>
<protein>
    <submittedName>
        <fullName evidence="4">Lipolytic protein G-D-S-L family</fullName>
    </submittedName>
    <submittedName>
        <fullName evidence="3">Lysophospholipase L1</fullName>
    </submittedName>
</protein>
<dbReference type="GO" id="GO:0004622">
    <property type="term" value="F:phosphatidylcholine lysophospholipase activity"/>
    <property type="evidence" value="ECO:0007669"/>
    <property type="project" value="TreeGrafter"/>
</dbReference>
<evidence type="ECO:0000313" key="5">
    <source>
        <dbReference type="Proteomes" id="UP000004671"/>
    </source>
</evidence>
<proteinExistence type="predicted"/>
<dbReference type="AlphaFoldDB" id="H1XTT7"/>
<dbReference type="Pfam" id="PF13472">
    <property type="entry name" value="Lipase_GDSL_2"/>
    <property type="match status" value="1"/>
</dbReference>
<dbReference type="Gene3D" id="3.40.50.1110">
    <property type="entry name" value="SGNH hydrolase"/>
    <property type="match status" value="1"/>
</dbReference>
<feature type="signal peptide" evidence="1">
    <location>
        <begin position="1"/>
        <end position="22"/>
    </location>
</feature>
<dbReference type="PANTHER" id="PTHR30383:SF5">
    <property type="entry name" value="SGNH HYDROLASE-TYPE ESTERASE DOMAIN-CONTAINING PROTEIN"/>
    <property type="match status" value="1"/>
</dbReference>
<dbReference type="RefSeq" id="WP_006930059.1">
    <property type="nucleotide sequence ID" value="NZ_CM001402.1"/>
</dbReference>
<dbReference type="eggNOG" id="COG2755">
    <property type="taxonomic scope" value="Bacteria"/>
</dbReference>
<dbReference type="OrthoDB" id="9790057at2"/>
<organism evidence="4 5">
    <name type="scientific">Caldithrix abyssi DSM 13497</name>
    <dbReference type="NCBI Taxonomy" id="880073"/>
    <lineage>
        <taxon>Bacteria</taxon>
        <taxon>Pseudomonadati</taxon>
        <taxon>Calditrichota</taxon>
        <taxon>Calditrichia</taxon>
        <taxon>Calditrichales</taxon>
        <taxon>Calditrichaceae</taxon>
        <taxon>Caldithrix</taxon>
    </lineage>
</organism>
<gene>
    <name evidence="3" type="ORF">Cabys_1975</name>
    <name evidence="4" type="ORF">Calab_3098</name>
</gene>
<evidence type="ECO:0000313" key="4">
    <source>
        <dbReference type="EMBL" id="EHO42704.1"/>
    </source>
</evidence>
<name>H1XTT7_CALAY</name>
<dbReference type="EMBL" id="CM001402">
    <property type="protein sequence ID" value="EHO42704.1"/>
    <property type="molecule type" value="Genomic_DNA"/>
</dbReference>
<evidence type="ECO:0000259" key="2">
    <source>
        <dbReference type="Pfam" id="PF13472"/>
    </source>
</evidence>
<dbReference type="InterPro" id="IPR051532">
    <property type="entry name" value="Ester_Hydrolysis_Enzymes"/>
</dbReference>
<sequence length="227" mass="25808" precursor="true">MHRASFLGLILFLLIAPGLVQAQSVADPDPQRFVKEIDHFIRYDQKNSFPQKAVLFIGSSSIRLWKTHLAFPEIPVINRGFGGSHISDVLFYYEKLVKKYQPQTIVFYAGDNDIAAGKSVEQTVADFKTFVAKVKKDLPFTKIIYLPIKPSLLRWNFWPAMQKVNQVISNICAADSMLKYVDTASVLLDDSGKPDSTFFMEDGLHLNEKGYQKWNARLSPILNILNH</sequence>
<dbReference type="PANTHER" id="PTHR30383">
    <property type="entry name" value="THIOESTERASE 1/PROTEASE 1/LYSOPHOSPHOLIPASE L1"/>
    <property type="match status" value="1"/>
</dbReference>
<dbReference type="SUPFAM" id="SSF52266">
    <property type="entry name" value="SGNH hydrolase"/>
    <property type="match status" value="1"/>
</dbReference>
<evidence type="ECO:0000256" key="1">
    <source>
        <dbReference type="SAM" id="SignalP"/>
    </source>
</evidence>
<keyword evidence="1" id="KW-0732">Signal</keyword>
<dbReference type="PaxDb" id="880073-Calab_3098"/>
<feature type="domain" description="SGNH hydrolase-type esterase" evidence="2">
    <location>
        <begin position="74"/>
        <end position="212"/>
    </location>
</feature>
<dbReference type="InterPro" id="IPR036514">
    <property type="entry name" value="SGNH_hydro_sf"/>
</dbReference>
<evidence type="ECO:0000313" key="3">
    <source>
        <dbReference type="EMBL" id="APF18724.1"/>
    </source>
</evidence>
<dbReference type="KEGG" id="caby:Cabys_1975"/>
<accession>H1XTT7</accession>
<keyword evidence="5" id="KW-1185">Reference proteome</keyword>